<keyword evidence="3" id="KW-0378">Hydrolase</keyword>
<comment type="cofactor">
    <cofactor evidence="1">
        <name>Mg(2+)</name>
        <dbReference type="ChEBI" id="CHEBI:18420"/>
    </cofactor>
</comment>
<dbReference type="PANTHER" id="PTHR46470">
    <property type="entry name" value="N-ACYLNEURAMINATE-9-PHOSPHATASE"/>
    <property type="match status" value="1"/>
</dbReference>
<dbReference type="Gene3D" id="3.40.50.1000">
    <property type="entry name" value="HAD superfamily/HAD-like"/>
    <property type="match status" value="1"/>
</dbReference>
<accession>A0A0W8FFH0</accession>
<keyword evidence="2" id="KW-0479">Metal-binding</keyword>
<evidence type="ECO:0000256" key="4">
    <source>
        <dbReference type="ARBA" id="ARBA00022842"/>
    </source>
</evidence>
<evidence type="ECO:0000256" key="1">
    <source>
        <dbReference type="ARBA" id="ARBA00001946"/>
    </source>
</evidence>
<evidence type="ECO:0000313" key="5">
    <source>
        <dbReference type="EMBL" id="KUG19631.1"/>
    </source>
</evidence>
<dbReference type="InterPro" id="IPR023214">
    <property type="entry name" value="HAD_sf"/>
</dbReference>
<proteinExistence type="predicted"/>
<dbReference type="NCBIfam" id="TIGR01549">
    <property type="entry name" value="HAD-SF-IA-v1"/>
    <property type="match status" value="1"/>
</dbReference>
<dbReference type="GO" id="GO:0016791">
    <property type="term" value="F:phosphatase activity"/>
    <property type="evidence" value="ECO:0007669"/>
    <property type="project" value="TreeGrafter"/>
</dbReference>
<dbReference type="InterPro" id="IPR023198">
    <property type="entry name" value="PGP-like_dom2"/>
</dbReference>
<dbReference type="PANTHER" id="PTHR46470:SF2">
    <property type="entry name" value="GLYCERALDEHYDE 3-PHOSPHATE PHOSPHATASE"/>
    <property type="match status" value="1"/>
</dbReference>
<dbReference type="Gene3D" id="1.10.150.240">
    <property type="entry name" value="Putative phosphatase, domain 2"/>
    <property type="match status" value="1"/>
</dbReference>
<name>A0A0W8FFH0_9ZZZZ</name>
<comment type="caution">
    <text evidence="5">The sequence shown here is derived from an EMBL/GenBank/DDBJ whole genome shotgun (WGS) entry which is preliminary data.</text>
</comment>
<dbReference type="GO" id="GO:0046872">
    <property type="term" value="F:metal ion binding"/>
    <property type="evidence" value="ECO:0007669"/>
    <property type="project" value="UniProtKB-KW"/>
</dbReference>
<protein>
    <recommendedName>
        <fullName evidence="6">HAD family hydrolase</fullName>
    </recommendedName>
</protein>
<dbReference type="PRINTS" id="PR00413">
    <property type="entry name" value="HADHALOGNASE"/>
</dbReference>
<evidence type="ECO:0000256" key="2">
    <source>
        <dbReference type="ARBA" id="ARBA00022723"/>
    </source>
</evidence>
<dbReference type="InterPro" id="IPR036412">
    <property type="entry name" value="HAD-like_sf"/>
</dbReference>
<dbReference type="SUPFAM" id="SSF56784">
    <property type="entry name" value="HAD-like"/>
    <property type="match status" value="1"/>
</dbReference>
<dbReference type="AlphaFoldDB" id="A0A0W8FFH0"/>
<organism evidence="5">
    <name type="scientific">hydrocarbon metagenome</name>
    <dbReference type="NCBI Taxonomy" id="938273"/>
    <lineage>
        <taxon>unclassified sequences</taxon>
        <taxon>metagenomes</taxon>
        <taxon>ecological metagenomes</taxon>
    </lineage>
</organism>
<dbReference type="NCBIfam" id="TIGR01509">
    <property type="entry name" value="HAD-SF-IA-v3"/>
    <property type="match status" value="1"/>
</dbReference>
<dbReference type="GO" id="GO:0044281">
    <property type="term" value="P:small molecule metabolic process"/>
    <property type="evidence" value="ECO:0007669"/>
    <property type="project" value="UniProtKB-ARBA"/>
</dbReference>
<dbReference type="InterPro" id="IPR051400">
    <property type="entry name" value="HAD-like_hydrolase"/>
</dbReference>
<sequence length="225" mass="26121">MFNFRLNLDTIKGVVFDCYDTLIEISTDEESIATYELVSTWLLYQGVRISPDRLHKTYRQMVQESLNRSRERYPEIRIEKIFSDICRDYRLWEIDEQQLGVQVARLFRAASLRRLRSIRQSERLLEVFSGLPKGLVSNGQRVFSEMELRALSLLDHFDAVIFSSDEGCKKPSPRIFQSALKQLGLSPGEVLVIGDSFENDIIPALKLGMQALFVEDAWKYFGIRK</sequence>
<dbReference type="InterPro" id="IPR006439">
    <property type="entry name" value="HAD-SF_hydro_IA"/>
</dbReference>
<dbReference type="SFLD" id="SFLDS00003">
    <property type="entry name" value="Haloacid_Dehalogenase"/>
    <property type="match status" value="1"/>
</dbReference>
<evidence type="ECO:0008006" key="6">
    <source>
        <dbReference type="Google" id="ProtNLM"/>
    </source>
</evidence>
<dbReference type="SFLD" id="SFLDG01129">
    <property type="entry name" value="C1.5:_HAD__Beta-PGM__Phosphata"/>
    <property type="match status" value="1"/>
</dbReference>
<reference evidence="5" key="1">
    <citation type="journal article" date="2015" name="Proc. Natl. Acad. Sci. U.S.A.">
        <title>Networks of energetic and metabolic interactions define dynamics in microbial communities.</title>
        <authorList>
            <person name="Embree M."/>
            <person name="Liu J.K."/>
            <person name="Al-Bassam M.M."/>
            <person name="Zengler K."/>
        </authorList>
    </citation>
    <scope>NUCLEOTIDE SEQUENCE</scope>
</reference>
<evidence type="ECO:0000256" key="3">
    <source>
        <dbReference type="ARBA" id="ARBA00022801"/>
    </source>
</evidence>
<dbReference type="Pfam" id="PF00702">
    <property type="entry name" value="Hydrolase"/>
    <property type="match status" value="1"/>
</dbReference>
<gene>
    <name evidence="5" type="ORF">ASZ90_010642</name>
</gene>
<keyword evidence="4" id="KW-0460">Magnesium</keyword>
<dbReference type="EMBL" id="LNQE01001270">
    <property type="protein sequence ID" value="KUG19631.1"/>
    <property type="molecule type" value="Genomic_DNA"/>
</dbReference>